<evidence type="ECO:0000313" key="4">
    <source>
        <dbReference type="Proteomes" id="UP000307440"/>
    </source>
</evidence>
<accession>A0A5C3KPI7</accession>
<name>A0A5C3KPI7_COPMA</name>
<keyword evidence="1" id="KW-0378">Hydrolase</keyword>
<dbReference type="AlphaFoldDB" id="A0A5C3KPI7"/>
<dbReference type="InterPro" id="IPR013094">
    <property type="entry name" value="AB_hydrolase_3"/>
</dbReference>
<dbReference type="PANTHER" id="PTHR48081:SF8">
    <property type="entry name" value="ALPHA_BETA HYDROLASE FOLD-3 DOMAIN-CONTAINING PROTEIN-RELATED"/>
    <property type="match status" value="1"/>
</dbReference>
<dbReference type="OrthoDB" id="408631at2759"/>
<feature type="domain" description="Alpha/beta hydrolase fold-3" evidence="2">
    <location>
        <begin position="95"/>
        <end position="304"/>
    </location>
</feature>
<protein>
    <recommendedName>
        <fullName evidence="2">Alpha/beta hydrolase fold-3 domain-containing protein</fullName>
    </recommendedName>
</protein>
<dbReference type="Gene3D" id="3.40.50.1820">
    <property type="entry name" value="alpha/beta hydrolase"/>
    <property type="match status" value="1"/>
</dbReference>
<evidence type="ECO:0000259" key="2">
    <source>
        <dbReference type="Pfam" id="PF07859"/>
    </source>
</evidence>
<sequence>MSSTDESSAPKQPIHPSFLERLVPEYIEFHNKHVVHLTPPHTLPWSSEIRNAPAVPGGSDPLTVGKIEDFDITYTKVRAFTPIGEPPVGGWPVFIFFHGGGWTLGSIGSENSFCTNMCVGARCVVITVDYRLAPEHPYPGAVDDAVDALSWTVNTGAAALNLNLSKLAVGGSSSGGNLATILAIKAKQMERPIPLIFQLLIVPVTDNTASVENRWNENQLTPWLSPDRMMWFRRKYLPNEDDWSKWDASPIFTPPEYLVGLPPAWIAVAGCDILANEGKAYGDNLRKAGVTVDIEEYIGAPHPIMAMDGALEIGKRLVDDAAKSLARAFNSL</sequence>
<proteinExistence type="predicted"/>
<evidence type="ECO:0000256" key="1">
    <source>
        <dbReference type="ARBA" id="ARBA00022801"/>
    </source>
</evidence>
<dbReference type="SUPFAM" id="SSF53474">
    <property type="entry name" value="alpha/beta-Hydrolases"/>
    <property type="match status" value="1"/>
</dbReference>
<organism evidence="3 4">
    <name type="scientific">Coprinopsis marcescibilis</name>
    <name type="common">Agaric fungus</name>
    <name type="synonym">Psathyrella marcescibilis</name>
    <dbReference type="NCBI Taxonomy" id="230819"/>
    <lineage>
        <taxon>Eukaryota</taxon>
        <taxon>Fungi</taxon>
        <taxon>Dikarya</taxon>
        <taxon>Basidiomycota</taxon>
        <taxon>Agaricomycotina</taxon>
        <taxon>Agaricomycetes</taxon>
        <taxon>Agaricomycetidae</taxon>
        <taxon>Agaricales</taxon>
        <taxon>Agaricineae</taxon>
        <taxon>Psathyrellaceae</taxon>
        <taxon>Coprinopsis</taxon>
    </lineage>
</organism>
<dbReference type="STRING" id="230819.A0A5C3KPI7"/>
<dbReference type="EMBL" id="ML210241">
    <property type="protein sequence ID" value="TFK22420.1"/>
    <property type="molecule type" value="Genomic_DNA"/>
</dbReference>
<dbReference type="Pfam" id="PF07859">
    <property type="entry name" value="Abhydrolase_3"/>
    <property type="match status" value="1"/>
</dbReference>
<gene>
    <name evidence="3" type="ORF">FA15DRAFT_671538</name>
</gene>
<dbReference type="SMR" id="A0A5C3KPI7"/>
<evidence type="ECO:0000313" key="3">
    <source>
        <dbReference type="EMBL" id="TFK22420.1"/>
    </source>
</evidence>
<dbReference type="GO" id="GO:0016787">
    <property type="term" value="F:hydrolase activity"/>
    <property type="evidence" value="ECO:0007669"/>
    <property type="project" value="UniProtKB-KW"/>
</dbReference>
<keyword evidence="4" id="KW-1185">Reference proteome</keyword>
<dbReference type="InterPro" id="IPR029058">
    <property type="entry name" value="AB_hydrolase_fold"/>
</dbReference>
<reference evidence="3 4" key="1">
    <citation type="journal article" date="2019" name="Nat. Ecol. Evol.">
        <title>Megaphylogeny resolves global patterns of mushroom evolution.</title>
        <authorList>
            <person name="Varga T."/>
            <person name="Krizsan K."/>
            <person name="Foldi C."/>
            <person name="Dima B."/>
            <person name="Sanchez-Garcia M."/>
            <person name="Sanchez-Ramirez S."/>
            <person name="Szollosi G.J."/>
            <person name="Szarkandi J.G."/>
            <person name="Papp V."/>
            <person name="Albert L."/>
            <person name="Andreopoulos W."/>
            <person name="Angelini C."/>
            <person name="Antonin V."/>
            <person name="Barry K.W."/>
            <person name="Bougher N.L."/>
            <person name="Buchanan P."/>
            <person name="Buyck B."/>
            <person name="Bense V."/>
            <person name="Catcheside P."/>
            <person name="Chovatia M."/>
            <person name="Cooper J."/>
            <person name="Damon W."/>
            <person name="Desjardin D."/>
            <person name="Finy P."/>
            <person name="Geml J."/>
            <person name="Haridas S."/>
            <person name="Hughes K."/>
            <person name="Justo A."/>
            <person name="Karasinski D."/>
            <person name="Kautmanova I."/>
            <person name="Kiss B."/>
            <person name="Kocsube S."/>
            <person name="Kotiranta H."/>
            <person name="LaButti K.M."/>
            <person name="Lechner B.E."/>
            <person name="Liimatainen K."/>
            <person name="Lipzen A."/>
            <person name="Lukacs Z."/>
            <person name="Mihaltcheva S."/>
            <person name="Morgado L.N."/>
            <person name="Niskanen T."/>
            <person name="Noordeloos M.E."/>
            <person name="Ohm R.A."/>
            <person name="Ortiz-Santana B."/>
            <person name="Ovrebo C."/>
            <person name="Racz N."/>
            <person name="Riley R."/>
            <person name="Savchenko A."/>
            <person name="Shiryaev A."/>
            <person name="Soop K."/>
            <person name="Spirin V."/>
            <person name="Szebenyi C."/>
            <person name="Tomsovsky M."/>
            <person name="Tulloss R.E."/>
            <person name="Uehling J."/>
            <person name="Grigoriev I.V."/>
            <person name="Vagvolgyi C."/>
            <person name="Papp T."/>
            <person name="Martin F.M."/>
            <person name="Miettinen O."/>
            <person name="Hibbett D.S."/>
            <person name="Nagy L.G."/>
        </authorList>
    </citation>
    <scope>NUCLEOTIDE SEQUENCE [LARGE SCALE GENOMIC DNA]</scope>
    <source>
        <strain evidence="3 4">CBS 121175</strain>
    </source>
</reference>
<dbReference type="PANTHER" id="PTHR48081">
    <property type="entry name" value="AB HYDROLASE SUPERFAMILY PROTEIN C4A8.06C"/>
    <property type="match status" value="1"/>
</dbReference>
<dbReference type="InterPro" id="IPR050300">
    <property type="entry name" value="GDXG_lipolytic_enzyme"/>
</dbReference>
<dbReference type="Proteomes" id="UP000307440">
    <property type="component" value="Unassembled WGS sequence"/>
</dbReference>